<dbReference type="Pfam" id="PF11338">
    <property type="entry name" value="DUF3140"/>
    <property type="match status" value="1"/>
</dbReference>
<evidence type="ECO:0000313" key="2">
    <source>
        <dbReference type="Proteomes" id="UP000323426"/>
    </source>
</evidence>
<gene>
    <name evidence="1" type="ORF">F0145_05995</name>
</gene>
<dbReference type="EMBL" id="VWSF01000003">
    <property type="protein sequence ID" value="KAA5548276.1"/>
    <property type="molecule type" value="Genomic_DNA"/>
</dbReference>
<dbReference type="Proteomes" id="UP000323426">
    <property type="component" value="Unassembled WGS sequence"/>
</dbReference>
<sequence>MLHLLKKAQTGVRTREDIYAEFSTLVNMSPLELENWLETKTSQTPAQDTCESELVIDKKFSRKLIKILLKRKFMLTKGDYEFMDKVVNHVSKLYSHKPTDDILVSTWRYALMNLGHDPVKVLEN</sequence>
<dbReference type="PANTHER" id="PTHR40630">
    <property type="entry name" value="POSSIBLE DNA-BINDING PROTEIN"/>
    <property type="match status" value="1"/>
</dbReference>
<proteinExistence type="predicted"/>
<name>A0A5M6DP97_9BACT</name>
<comment type="caution">
    <text evidence="1">The sequence shown here is derived from an EMBL/GenBank/DDBJ whole genome shotgun (WGS) entry which is preliminary data.</text>
</comment>
<keyword evidence="2" id="KW-1185">Reference proteome</keyword>
<dbReference type="AlphaFoldDB" id="A0A5M6DP97"/>
<organism evidence="1 2">
    <name type="scientific">Adhaeribacter rhizoryzae</name>
    <dbReference type="NCBI Taxonomy" id="2607907"/>
    <lineage>
        <taxon>Bacteria</taxon>
        <taxon>Pseudomonadati</taxon>
        <taxon>Bacteroidota</taxon>
        <taxon>Cytophagia</taxon>
        <taxon>Cytophagales</taxon>
        <taxon>Hymenobacteraceae</taxon>
        <taxon>Adhaeribacter</taxon>
    </lineage>
</organism>
<evidence type="ECO:0000313" key="1">
    <source>
        <dbReference type="EMBL" id="KAA5548276.1"/>
    </source>
</evidence>
<dbReference type="InterPro" id="IPR021487">
    <property type="entry name" value="DUF3140"/>
</dbReference>
<accession>A0A5M6DP97</accession>
<dbReference type="PANTHER" id="PTHR40630:SF1">
    <property type="entry name" value="DNA-BINDING PROTEIN"/>
    <property type="match status" value="1"/>
</dbReference>
<protein>
    <submittedName>
        <fullName evidence="1">DUF3140 domain-containing protein</fullName>
    </submittedName>
</protein>
<reference evidence="1 2" key="1">
    <citation type="submission" date="2019-09" db="EMBL/GenBank/DDBJ databases">
        <title>Genome sequence and assembly of Adhaeribacter sp.</title>
        <authorList>
            <person name="Chhetri G."/>
        </authorList>
    </citation>
    <scope>NUCLEOTIDE SEQUENCE [LARGE SCALE GENOMIC DNA]</scope>
    <source>
        <strain evidence="1 2">DK36</strain>
    </source>
</reference>
<dbReference type="RefSeq" id="WP_150087408.1">
    <property type="nucleotide sequence ID" value="NZ_VWSF01000003.1"/>
</dbReference>